<dbReference type="InterPro" id="IPR043129">
    <property type="entry name" value="ATPase_NBD"/>
</dbReference>
<dbReference type="GO" id="GO:0016740">
    <property type="term" value="F:transferase activity"/>
    <property type="evidence" value="ECO:0007669"/>
    <property type="project" value="UniProtKB-KW"/>
</dbReference>
<dbReference type="Proteomes" id="UP000176317">
    <property type="component" value="Unassembled WGS sequence"/>
</dbReference>
<dbReference type="EMBL" id="MFAT01000005">
    <property type="protein sequence ID" value="OGD87107.1"/>
    <property type="molecule type" value="Genomic_DNA"/>
</dbReference>
<comment type="caution">
    <text evidence="2">The sequence shown here is derived from an EMBL/GenBank/DDBJ whole genome shotgun (WGS) entry which is preliminary data.</text>
</comment>
<accession>A0A1F5G5I4</accession>
<dbReference type="AlphaFoldDB" id="A0A1F5G5I4"/>
<evidence type="ECO:0000313" key="2">
    <source>
        <dbReference type="EMBL" id="OGD87107.1"/>
    </source>
</evidence>
<dbReference type="InterPro" id="IPR000905">
    <property type="entry name" value="Gcp-like_dom"/>
</dbReference>
<evidence type="ECO:0000259" key="1">
    <source>
        <dbReference type="Pfam" id="PF00814"/>
    </source>
</evidence>
<dbReference type="Gene3D" id="3.30.420.40">
    <property type="match status" value="1"/>
</dbReference>
<sequence length="107" mass="11894">MTLKIDTTDTQHIIVELIENCRKIGRLSKKQQYGSQVLLPQISKILNNNNIKFKDLTEIKVNTGPGSFTGTRIGIAVANALGFALNIPINGKRGRIVIPKYIKSKFD</sequence>
<gene>
    <name evidence="2" type="ORF">A2164_00885</name>
</gene>
<dbReference type="GO" id="GO:0002949">
    <property type="term" value="P:tRNA threonylcarbamoyladenosine modification"/>
    <property type="evidence" value="ECO:0007669"/>
    <property type="project" value="InterPro"/>
</dbReference>
<dbReference type="NCBIfam" id="TIGR03725">
    <property type="entry name" value="T6A_YeaZ"/>
    <property type="match status" value="1"/>
</dbReference>
<name>A0A1F5G5I4_9BACT</name>
<dbReference type="Pfam" id="PF00814">
    <property type="entry name" value="TsaD"/>
    <property type="match status" value="1"/>
</dbReference>
<protein>
    <submittedName>
        <fullName evidence="2">tRNA (Adenosine(37)-N6)-threonylcarbamoyltransferase complex dimerization subunit type 1 TsaB</fullName>
    </submittedName>
</protein>
<dbReference type="InterPro" id="IPR022496">
    <property type="entry name" value="T6A_TsaB"/>
</dbReference>
<evidence type="ECO:0000313" key="3">
    <source>
        <dbReference type="Proteomes" id="UP000176317"/>
    </source>
</evidence>
<keyword evidence="2" id="KW-0808">Transferase</keyword>
<organism evidence="2 3">
    <name type="scientific">Candidatus Curtissbacteria bacterium RBG_13_35_7</name>
    <dbReference type="NCBI Taxonomy" id="1797705"/>
    <lineage>
        <taxon>Bacteria</taxon>
        <taxon>Candidatus Curtissiibacteriota</taxon>
    </lineage>
</organism>
<proteinExistence type="predicted"/>
<reference evidence="2 3" key="1">
    <citation type="journal article" date="2016" name="Nat. Commun.">
        <title>Thousands of microbial genomes shed light on interconnected biogeochemical processes in an aquifer system.</title>
        <authorList>
            <person name="Anantharaman K."/>
            <person name="Brown C.T."/>
            <person name="Hug L.A."/>
            <person name="Sharon I."/>
            <person name="Castelle C.J."/>
            <person name="Probst A.J."/>
            <person name="Thomas B.C."/>
            <person name="Singh A."/>
            <person name="Wilkins M.J."/>
            <person name="Karaoz U."/>
            <person name="Brodie E.L."/>
            <person name="Williams K.H."/>
            <person name="Hubbard S.S."/>
            <person name="Banfield J.F."/>
        </authorList>
    </citation>
    <scope>NUCLEOTIDE SEQUENCE [LARGE SCALE GENOMIC DNA]</scope>
</reference>
<feature type="domain" description="Gcp-like" evidence="1">
    <location>
        <begin position="35"/>
        <end position="89"/>
    </location>
</feature>
<dbReference type="SUPFAM" id="SSF53067">
    <property type="entry name" value="Actin-like ATPase domain"/>
    <property type="match status" value="1"/>
</dbReference>